<evidence type="ECO:0000256" key="3">
    <source>
        <dbReference type="ARBA" id="ARBA00022679"/>
    </source>
</evidence>
<evidence type="ECO:0000259" key="8">
    <source>
        <dbReference type="SMART" id="SM00983"/>
    </source>
</evidence>
<keyword evidence="10" id="KW-1185">Reference proteome</keyword>
<accession>A0AB34KQE6</accession>
<comment type="pathway">
    <text evidence="1 7">Cofactor biosynthesis; thiamine diphosphate biosynthesis; thiamine diphosphate from thiamine: step 1/1.</text>
</comment>
<proteinExistence type="inferred from homology"/>
<dbReference type="InterPro" id="IPR036759">
    <property type="entry name" value="TPK_catalytic_sf"/>
</dbReference>
<dbReference type="EMBL" id="JAAQHG020000019">
    <property type="protein sequence ID" value="KAL1585490.1"/>
    <property type="molecule type" value="Genomic_DNA"/>
</dbReference>
<evidence type="ECO:0000256" key="2">
    <source>
        <dbReference type="ARBA" id="ARBA00006785"/>
    </source>
</evidence>
<dbReference type="SMART" id="SM00983">
    <property type="entry name" value="TPK_B1_binding"/>
    <property type="match status" value="1"/>
</dbReference>
<dbReference type="CDD" id="cd07995">
    <property type="entry name" value="TPK"/>
    <property type="match status" value="1"/>
</dbReference>
<organism evidence="9 10">
    <name type="scientific">Cladosporium halotolerans</name>
    <dbReference type="NCBI Taxonomy" id="1052096"/>
    <lineage>
        <taxon>Eukaryota</taxon>
        <taxon>Fungi</taxon>
        <taxon>Dikarya</taxon>
        <taxon>Ascomycota</taxon>
        <taxon>Pezizomycotina</taxon>
        <taxon>Dothideomycetes</taxon>
        <taxon>Dothideomycetidae</taxon>
        <taxon>Cladosporiales</taxon>
        <taxon>Cladosporiaceae</taxon>
        <taxon>Cladosporium</taxon>
    </lineage>
</organism>
<dbReference type="GO" id="GO:0009229">
    <property type="term" value="P:thiamine diphosphate biosynthetic process"/>
    <property type="evidence" value="ECO:0007669"/>
    <property type="project" value="UniProtKB-UniRule"/>
</dbReference>
<sequence>MNGEKKNNITTLYPTQYLEAPGQKENGRPQDVSRDDIALIILNSPISDFTYFHRLYNHASYTLCADAGADRLYNLLTSTYSDLAWDTALRKALPDAIHGDLDSLTSHTRSCFSQLGVKITRDPDQYSTDFGKAIKTVLASRPTARDILVLGSVGGRVDQGIGLLHELYREQALRHPGVRFWLFSEASVSVVLGPGKTVLQTPVDGGLITQNVGILPVYGPAVISTKGLEWDVEGWRTEMGGQVSSSNHIVAERIEIETDREVLFTVERAVGR</sequence>
<dbReference type="Proteomes" id="UP000803884">
    <property type="component" value="Unassembled WGS sequence"/>
</dbReference>
<dbReference type="Pfam" id="PF04265">
    <property type="entry name" value="TPK_B1_binding"/>
    <property type="match status" value="1"/>
</dbReference>
<dbReference type="NCBIfam" id="TIGR01378">
    <property type="entry name" value="thi_PPkinase"/>
    <property type="match status" value="1"/>
</dbReference>
<keyword evidence="5 7" id="KW-0418">Kinase</keyword>
<keyword evidence="3 7" id="KW-0808">Transferase</keyword>
<dbReference type="PIRSF" id="PIRSF031057">
    <property type="entry name" value="Thiamin_pyrophosphokinase"/>
    <property type="match status" value="1"/>
</dbReference>
<dbReference type="Gene3D" id="3.40.50.10240">
    <property type="entry name" value="Thiamin pyrophosphokinase, catalytic domain"/>
    <property type="match status" value="1"/>
</dbReference>
<dbReference type="EC" id="2.7.6.2" evidence="7"/>
<dbReference type="PANTHER" id="PTHR13622:SF8">
    <property type="entry name" value="THIAMIN PYROPHOSPHOKINASE 1"/>
    <property type="match status" value="1"/>
</dbReference>
<dbReference type="InterPro" id="IPR007371">
    <property type="entry name" value="TPK_catalytic"/>
</dbReference>
<dbReference type="Pfam" id="PF04263">
    <property type="entry name" value="TPK_catalytic"/>
    <property type="match status" value="1"/>
</dbReference>
<dbReference type="GO" id="GO:0005524">
    <property type="term" value="F:ATP binding"/>
    <property type="evidence" value="ECO:0007669"/>
    <property type="project" value="UniProtKB-UniRule"/>
</dbReference>
<dbReference type="InterPro" id="IPR016966">
    <property type="entry name" value="Thiamin_pyrophosphokinase_euk"/>
</dbReference>
<protein>
    <recommendedName>
        <fullName evidence="7">Thiamine pyrophosphokinase</fullName>
        <ecNumber evidence="7">2.7.6.2</ecNumber>
    </recommendedName>
</protein>
<keyword evidence="6 7" id="KW-0067">ATP-binding</keyword>
<evidence type="ECO:0000256" key="5">
    <source>
        <dbReference type="ARBA" id="ARBA00022777"/>
    </source>
</evidence>
<dbReference type="AlphaFoldDB" id="A0AB34KQE6"/>
<evidence type="ECO:0000256" key="6">
    <source>
        <dbReference type="ARBA" id="ARBA00022840"/>
    </source>
</evidence>
<comment type="catalytic activity">
    <reaction evidence="7">
        <text>thiamine + ATP = thiamine diphosphate + AMP + H(+)</text>
        <dbReference type="Rhea" id="RHEA:11576"/>
        <dbReference type="ChEBI" id="CHEBI:15378"/>
        <dbReference type="ChEBI" id="CHEBI:18385"/>
        <dbReference type="ChEBI" id="CHEBI:30616"/>
        <dbReference type="ChEBI" id="CHEBI:58937"/>
        <dbReference type="ChEBI" id="CHEBI:456215"/>
    </reaction>
</comment>
<dbReference type="PANTHER" id="PTHR13622">
    <property type="entry name" value="THIAMIN PYROPHOSPHOKINASE"/>
    <property type="match status" value="1"/>
</dbReference>
<gene>
    <name evidence="9" type="ORF">WHR41_05606</name>
</gene>
<comment type="caution">
    <text evidence="9">The sequence shown here is derived from an EMBL/GenBank/DDBJ whole genome shotgun (WGS) entry which is preliminary data.</text>
</comment>
<dbReference type="InterPro" id="IPR036371">
    <property type="entry name" value="TPK_B1-bd_sf"/>
</dbReference>
<dbReference type="SUPFAM" id="SSF63862">
    <property type="entry name" value="Thiamin pyrophosphokinase, substrate-binding domain"/>
    <property type="match status" value="1"/>
</dbReference>
<evidence type="ECO:0000313" key="10">
    <source>
        <dbReference type="Proteomes" id="UP000803884"/>
    </source>
</evidence>
<dbReference type="GO" id="GO:0004788">
    <property type="term" value="F:thiamine diphosphokinase activity"/>
    <property type="evidence" value="ECO:0007669"/>
    <property type="project" value="UniProtKB-UniRule"/>
</dbReference>
<keyword evidence="4 7" id="KW-0547">Nucleotide-binding</keyword>
<evidence type="ECO:0000256" key="4">
    <source>
        <dbReference type="ARBA" id="ARBA00022741"/>
    </source>
</evidence>
<dbReference type="SUPFAM" id="SSF63999">
    <property type="entry name" value="Thiamin pyrophosphokinase, catalytic domain"/>
    <property type="match status" value="1"/>
</dbReference>
<reference evidence="9 10" key="1">
    <citation type="journal article" date="2020" name="Microbiol. Resour. Announc.">
        <title>Draft Genome Sequence of a Cladosporium Species Isolated from the Mesophotic Ascidian Didemnum maculosum.</title>
        <authorList>
            <person name="Gioti A."/>
            <person name="Siaperas R."/>
            <person name="Nikolaivits E."/>
            <person name="Le Goff G."/>
            <person name="Ouazzani J."/>
            <person name="Kotoulas G."/>
            <person name="Topakas E."/>
        </authorList>
    </citation>
    <scope>NUCLEOTIDE SEQUENCE [LARGE SCALE GENOMIC DNA]</scope>
    <source>
        <strain evidence="9 10">TM138-S3</strain>
    </source>
</reference>
<dbReference type="RefSeq" id="XP_069228596.1">
    <property type="nucleotide sequence ID" value="XM_069374211.1"/>
</dbReference>
<comment type="similarity">
    <text evidence="2 7">Belongs to the thiamine pyrophosphokinase family.</text>
</comment>
<dbReference type="InterPro" id="IPR006282">
    <property type="entry name" value="Thi_PPkinase"/>
</dbReference>
<evidence type="ECO:0000256" key="7">
    <source>
        <dbReference type="PIRNR" id="PIRNR031057"/>
    </source>
</evidence>
<dbReference type="GO" id="GO:0030975">
    <property type="term" value="F:thiamine binding"/>
    <property type="evidence" value="ECO:0007669"/>
    <property type="project" value="UniProtKB-UniRule"/>
</dbReference>
<feature type="domain" description="Thiamin pyrophosphokinase thiamin-binding" evidence="8">
    <location>
        <begin position="195"/>
        <end position="262"/>
    </location>
</feature>
<dbReference type="GeneID" id="96007049"/>
<dbReference type="GO" id="GO:0016301">
    <property type="term" value="F:kinase activity"/>
    <property type="evidence" value="ECO:0007669"/>
    <property type="project" value="UniProtKB-UniRule"/>
</dbReference>
<name>A0AB34KQE6_9PEZI</name>
<evidence type="ECO:0000256" key="1">
    <source>
        <dbReference type="ARBA" id="ARBA00005078"/>
    </source>
</evidence>
<dbReference type="GO" id="GO:0006772">
    <property type="term" value="P:thiamine metabolic process"/>
    <property type="evidence" value="ECO:0007669"/>
    <property type="project" value="InterPro"/>
</dbReference>
<dbReference type="InterPro" id="IPR007373">
    <property type="entry name" value="Thiamin_PyroPKinase_B1-bd"/>
</dbReference>
<evidence type="ECO:0000313" key="9">
    <source>
        <dbReference type="EMBL" id="KAL1585490.1"/>
    </source>
</evidence>